<dbReference type="PROSITE" id="PS51186">
    <property type="entry name" value="GNAT"/>
    <property type="match status" value="1"/>
</dbReference>
<dbReference type="CDD" id="cd04301">
    <property type="entry name" value="NAT_SF"/>
    <property type="match status" value="1"/>
</dbReference>
<evidence type="ECO:0000259" key="1">
    <source>
        <dbReference type="PROSITE" id="PS51186"/>
    </source>
</evidence>
<protein>
    <submittedName>
        <fullName evidence="2">GNAT family N-acetyltransferase</fullName>
        <ecNumber evidence="2">2.3.1.-</ecNumber>
    </submittedName>
</protein>
<organism evidence="2 3">
    <name type="scientific">Aeromicrobium wangtongii</name>
    <dbReference type="NCBI Taxonomy" id="2969247"/>
    <lineage>
        <taxon>Bacteria</taxon>
        <taxon>Bacillati</taxon>
        <taxon>Actinomycetota</taxon>
        <taxon>Actinomycetes</taxon>
        <taxon>Propionibacteriales</taxon>
        <taxon>Nocardioidaceae</taxon>
        <taxon>Aeromicrobium</taxon>
    </lineage>
</organism>
<dbReference type="EMBL" id="CP102173">
    <property type="protein sequence ID" value="UUP12556.1"/>
    <property type="molecule type" value="Genomic_DNA"/>
</dbReference>
<keyword evidence="3" id="KW-1185">Reference proteome</keyword>
<keyword evidence="2" id="KW-0012">Acyltransferase</keyword>
<evidence type="ECO:0000313" key="2">
    <source>
        <dbReference type="EMBL" id="UUP12556.1"/>
    </source>
</evidence>
<dbReference type="InterPro" id="IPR016181">
    <property type="entry name" value="Acyl_CoA_acyltransferase"/>
</dbReference>
<evidence type="ECO:0000313" key="3">
    <source>
        <dbReference type="Proteomes" id="UP001316184"/>
    </source>
</evidence>
<dbReference type="SUPFAM" id="SSF55729">
    <property type="entry name" value="Acyl-CoA N-acyltransferases (Nat)"/>
    <property type="match status" value="1"/>
</dbReference>
<feature type="domain" description="N-acetyltransferase" evidence="1">
    <location>
        <begin position="6"/>
        <end position="143"/>
    </location>
</feature>
<name>A0ABY5M5X0_9ACTN</name>
<dbReference type="RefSeq" id="WP_232400079.1">
    <property type="nucleotide sequence ID" value="NZ_CP102173.1"/>
</dbReference>
<dbReference type="GO" id="GO:0016746">
    <property type="term" value="F:acyltransferase activity"/>
    <property type="evidence" value="ECO:0007669"/>
    <property type="project" value="UniProtKB-KW"/>
</dbReference>
<dbReference type="Pfam" id="PF13673">
    <property type="entry name" value="Acetyltransf_10"/>
    <property type="match status" value="1"/>
</dbReference>
<sequence length="145" mass="16765">MSIRIVAGDELTTQDVYDIWKIRDAVFAVEQQCDEEDVDGRDLLPTMTHLWFADEDGPTSYLRSYVEDGVRHIGRVCTRKDQRRKGLSGALMQECHRLWGDETIVLNAQAYLEDWYGRYGYVRSGENYMEAGIDHVPMTRTPKSL</sequence>
<dbReference type="EC" id="2.3.1.-" evidence="2"/>
<accession>A0ABY5M5X0</accession>
<keyword evidence="2" id="KW-0808">Transferase</keyword>
<dbReference type="Proteomes" id="UP001316184">
    <property type="component" value="Chromosome"/>
</dbReference>
<dbReference type="InterPro" id="IPR000182">
    <property type="entry name" value="GNAT_dom"/>
</dbReference>
<dbReference type="Gene3D" id="3.40.630.30">
    <property type="match status" value="1"/>
</dbReference>
<gene>
    <name evidence="2" type="ORF">NQV15_11900</name>
</gene>
<reference evidence="2 3" key="1">
    <citation type="submission" date="2022-08" db="EMBL/GenBank/DDBJ databases">
        <title>novel species in genus Aeromicrobium.</title>
        <authorList>
            <person name="Ye L."/>
        </authorList>
    </citation>
    <scope>NUCLEOTIDE SEQUENCE [LARGE SCALE GENOMIC DNA]</scope>
    <source>
        <strain evidence="3">zg-Y1379</strain>
    </source>
</reference>
<proteinExistence type="predicted"/>